<name>A0A834PFY3_VESPE</name>
<dbReference type="EMBL" id="JACSDY010000001">
    <property type="protein sequence ID" value="KAF7438446.1"/>
    <property type="molecule type" value="Genomic_DNA"/>
</dbReference>
<reference evidence="2" key="1">
    <citation type="journal article" date="2020" name="G3 (Bethesda)">
        <title>High-Quality Assemblies for Three Invasive Social Wasps from the &lt;i&gt;Vespula&lt;/i&gt; Genus.</title>
        <authorList>
            <person name="Harrop T.W.R."/>
            <person name="Guhlin J."/>
            <person name="McLaughlin G.M."/>
            <person name="Permina E."/>
            <person name="Stockwell P."/>
            <person name="Gilligan J."/>
            <person name="Le Lec M.F."/>
            <person name="Gruber M.A.M."/>
            <person name="Quinn O."/>
            <person name="Lovegrove M."/>
            <person name="Duncan E.J."/>
            <person name="Remnant E.J."/>
            <person name="Van Eeckhoven J."/>
            <person name="Graham B."/>
            <person name="Knapp R.A."/>
            <person name="Langford K.W."/>
            <person name="Kronenberg Z."/>
            <person name="Press M.O."/>
            <person name="Eacker S.M."/>
            <person name="Wilson-Rankin E.E."/>
            <person name="Purcell J."/>
            <person name="Lester P.J."/>
            <person name="Dearden P.K."/>
        </authorList>
    </citation>
    <scope>NUCLEOTIDE SEQUENCE</scope>
    <source>
        <strain evidence="2">Volc-1</strain>
    </source>
</reference>
<comment type="caution">
    <text evidence="2">The sequence shown here is derived from an EMBL/GenBank/DDBJ whole genome shotgun (WGS) entry which is preliminary data.</text>
</comment>
<gene>
    <name evidence="2" type="ORF">H0235_000837</name>
</gene>
<evidence type="ECO:0000313" key="3">
    <source>
        <dbReference type="Proteomes" id="UP000600918"/>
    </source>
</evidence>
<organism evidence="2 3">
    <name type="scientific">Vespula pensylvanica</name>
    <name type="common">Western yellow jacket</name>
    <name type="synonym">Wasp</name>
    <dbReference type="NCBI Taxonomy" id="30213"/>
    <lineage>
        <taxon>Eukaryota</taxon>
        <taxon>Metazoa</taxon>
        <taxon>Ecdysozoa</taxon>
        <taxon>Arthropoda</taxon>
        <taxon>Hexapoda</taxon>
        <taxon>Insecta</taxon>
        <taxon>Pterygota</taxon>
        <taxon>Neoptera</taxon>
        <taxon>Endopterygota</taxon>
        <taxon>Hymenoptera</taxon>
        <taxon>Apocrita</taxon>
        <taxon>Aculeata</taxon>
        <taxon>Vespoidea</taxon>
        <taxon>Vespidae</taxon>
        <taxon>Vespinae</taxon>
        <taxon>Vespula</taxon>
    </lineage>
</organism>
<evidence type="ECO:0000256" key="1">
    <source>
        <dbReference type="SAM" id="MobiDB-lite"/>
    </source>
</evidence>
<proteinExistence type="predicted"/>
<feature type="region of interest" description="Disordered" evidence="1">
    <location>
        <begin position="133"/>
        <end position="153"/>
    </location>
</feature>
<feature type="compositionally biased region" description="Acidic residues" evidence="1">
    <location>
        <begin position="141"/>
        <end position="153"/>
    </location>
</feature>
<dbReference type="AlphaFoldDB" id="A0A834PFY3"/>
<protein>
    <submittedName>
        <fullName evidence="2">Uncharacterized protein</fullName>
    </submittedName>
</protein>
<accession>A0A834PFY3</accession>
<dbReference type="Proteomes" id="UP000600918">
    <property type="component" value="Unassembled WGS sequence"/>
</dbReference>
<evidence type="ECO:0000313" key="2">
    <source>
        <dbReference type="EMBL" id="KAF7438446.1"/>
    </source>
</evidence>
<keyword evidence="3" id="KW-1185">Reference proteome</keyword>
<sequence length="153" mass="17430">MSKARKAPVWNAKSVERKEEKKLKEKRLKKSEFESEDLNRLGSKAMRLKKSGTIRVVSYETRKTHSSRLLRFGCQYELVINLSTLAGIKTKLLRVNRARSNVKIVFIRFALVFIRVVVDDEGNGTARKHGTTLHGILTVGPEEEEEEDSSVAM</sequence>